<feature type="domain" description="SpoVT-AbrB" evidence="2">
    <location>
        <begin position="5"/>
        <end position="50"/>
    </location>
</feature>
<evidence type="ECO:0000256" key="1">
    <source>
        <dbReference type="PROSITE-ProRule" id="PRU01076"/>
    </source>
</evidence>
<dbReference type="InterPro" id="IPR007159">
    <property type="entry name" value="SpoVT-AbrB_dom"/>
</dbReference>
<proteinExistence type="predicted"/>
<keyword evidence="1" id="KW-0238">DNA-binding</keyword>
<dbReference type="GO" id="GO:0003677">
    <property type="term" value="F:DNA binding"/>
    <property type="evidence" value="ECO:0007669"/>
    <property type="project" value="UniProtKB-UniRule"/>
</dbReference>
<organism evidence="3 4">
    <name type="scientific">Aneurinibacillus aneurinilyticus ATCC 12856</name>
    <dbReference type="NCBI Taxonomy" id="649747"/>
    <lineage>
        <taxon>Bacteria</taxon>
        <taxon>Bacillati</taxon>
        <taxon>Bacillota</taxon>
        <taxon>Bacilli</taxon>
        <taxon>Bacillales</taxon>
        <taxon>Paenibacillaceae</taxon>
        <taxon>Aneurinibacillus group</taxon>
        <taxon>Aneurinibacillus</taxon>
    </lineage>
</organism>
<dbReference type="PATRIC" id="fig|649747.3.peg.985"/>
<dbReference type="RefSeq" id="WP_021624281.1">
    <property type="nucleotide sequence ID" value="NZ_KE952897.1"/>
</dbReference>
<dbReference type="PROSITE" id="PS51740">
    <property type="entry name" value="SPOVT_ABRB"/>
    <property type="match status" value="1"/>
</dbReference>
<dbReference type="SUPFAM" id="SSF89447">
    <property type="entry name" value="AbrB/MazE/MraZ-like"/>
    <property type="match status" value="1"/>
</dbReference>
<name>U1YFH8_ANEAE</name>
<dbReference type="NCBIfam" id="TIGR01439">
    <property type="entry name" value="lp_hng_hel_AbrB"/>
    <property type="match status" value="1"/>
</dbReference>
<dbReference type="Proteomes" id="UP000016511">
    <property type="component" value="Unassembled WGS sequence"/>
</dbReference>
<dbReference type="eggNOG" id="COG2002">
    <property type="taxonomic scope" value="Bacteria"/>
</dbReference>
<dbReference type="PANTHER" id="PTHR36432">
    <property type="match status" value="1"/>
</dbReference>
<comment type="caution">
    <text evidence="3">The sequence shown here is derived from an EMBL/GenBank/DDBJ whole genome shotgun (WGS) entry which is preliminary data.</text>
</comment>
<gene>
    <name evidence="3" type="ORF">HMPREF0083_01088</name>
</gene>
<evidence type="ECO:0000313" key="3">
    <source>
        <dbReference type="EMBL" id="ERI10832.1"/>
    </source>
</evidence>
<evidence type="ECO:0000259" key="2">
    <source>
        <dbReference type="PROSITE" id="PS51740"/>
    </source>
</evidence>
<dbReference type="GeneID" id="92841323"/>
<dbReference type="EMBL" id="AWSJ01000066">
    <property type="protein sequence ID" value="ERI10832.1"/>
    <property type="molecule type" value="Genomic_DNA"/>
</dbReference>
<dbReference type="HOGENOM" id="CLU_158484_0_1_9"/>
<dbReference type="Gene3D" id="2.10.260.10">
    <property type="match status" value="1"/>
</dbReference>
<dbReference type="InterPro" id="IPR037914">
    <property type="entry name" value="SpoVT-AbrB_sf"/>
</dbReference>
<keyword evidence="4" id="KW-1185">Reference proteome</keyword>
<dbReference type="InterPro" id="IPR052731">
    <property type="entry name" value="B_subtilis_Trans_State_Reg"/>
</dbReference>
<sequence length="80" mass="9194">MYEMGIVRKIDNLGRIVFPIEVRNKLGIQIGDSLEIFVDGEQIVFKKYAPGCLFCNSISRIVEYEGKKICDSCLRELKHI</sequence>
<dbReference type="Pfam" id="PF04014">
    <property type="entry name" value="MazE_antitoxin"/>
    <property type="match status" value="1"/>
</dbReference>
<dbReference type="STRING" id="649747.HMPREF0083_01088"/>
<accession>U1YFH8</accession>
<reference evidence="3 4" key="1">
    <citation type="submission" date="2013-08" db="EMBL/GenBank/DDBJ databases">
        <authorList>
            <person name="Weinstock G."/>
            <person name="Sodergren E."/>
            <person name="Wylie T."/>
            <person name="Fulton L."/>
            <person name="Fulton R."/>
            <person name="Fronick C."/>
            <person name="O'Laughlin M."/>
            <person name="Godfrey J."/>
            <person name="Miner T."/>
            <person name="Herter B."/>
            <person name="Appelbaum E."/>
            <person name="Cordes M."/>
            <person name="Lek S."/>
            <person name="Wollam A."/>
            <person name="Pepin K.H."/>
            <person name="Palsikar V.B."/>
            <person name="Mitreva M."/>
            <person name="Wilson R.K."/>
        </authorList>
    </citation>
    <scope>NUCLEOTIDE SEQUENCE [LARGE SCALE GENOMIC DNA]</scope>
    <source>
        <strain evidence="3 4">ATCC 12856</strain>
    </source>
</reference>
<evidence type="ECO:0000313" key="4">
    <source>
        <dbReference type="Proteomes" id="UP000016511"/>
    </source>
</evidence>
<dbReference type="PANTHER" id="PTHR36432:SF1">
    <property type="entry name" value="STAGE V SPORULATION PROTEIN T"/>
    <property type="match status" value="1"/>
</dbReference>
<protein>
    <submittedName>
        <fullName evidence="3">Putative transition state regulator abh</fullName>
    </submittedName>
</protein>
<dbReference type="AlphaFoldDB" id="U1YFH8"/>
<dbReference type="SMART" id="SM00966">
    <property type="entry name" value="SpoVT_AbrB"/>
    <property type="match status" value="1"/>
</dbReference>